<gene>
    <name evidence="2" type="ORF">D9757_006187</name>
</gene>
<sequence>MGPAANAAGFARSRGCRTAPRPTNETLTTGKRKRSINWGGKRAGSGRKRKITVTRAVLSPPAPISAAVVTYSGSANMASGFFAPRMQTRVVGLDVLAGAPGTNPSTFLVENSASAQLTPSLPPASLSHLTAAEYTHLSSEINFIQNHDEHADIASGFQDTQEGLADETLESPDNFASAAQREAQSSEPIVNSALQQYLVATLERLGKQIKKHGQPDCYRRGDFIIRPKHAIFILHDAARTGLASDYLCHRDIFVWLPALLPGAPEAFKCTCGKRLSKNGYNDNPVARRVKSLPADYFLLTNRFLCDSARQTDTGCGTSWQGTDPHIIAQLPRWVSIAFPAYLSASGAIDKGIMSQMCKTFATRFGPSPFAEMMAELQRKHHSELELMYFDAARYQNLYGSQQIPPFSAFDDPLHYAGSPPSTHYLKALFVEWVTAHRPFIERAQACLPADIMKVDHTFHYLKYMGGLNGQRIHEASYTNVNQFEEIRSLALVPSKSLLYVAETLQGVVKGLQKNGHPPCSIVYTDSPQTEHQFHEKITPSLLKNVQHILPSQSSIPFKPSKDMKVFFVEDAAFMDQLCADILQQVDLSPSSHSSHLLVAFDVQVIPLASSVQAIQLCTPQINIVFKTSHIHSQKHFPAALRAILTSQSIIKLGCQVKQGLLEIAKCYNDNEIQVSLESNPAILEIGLHSKLKEQ</sequence>
<protein>
    <submittedName>
        <fullName evidence="2">Uncharacterized protein</fullName>
    </submittedName>
</protein>
<organism evidence="2 3">
    <name type="scientific">Collybiopsis confluens</name>
    <dbReference type="NCBI Taxonomy" id="2823264"/>
    <lineage>
        <taxon>Eukaryota</taxon>
        <taxon>Fungi</taxon>
        <taxon>Dikarya</taxon>
        <taxon>Basidiomycota</taxon>
        <taxon>Agaricomycotina</taxon>
        <taxon>Agaricomycetes</taxon>
        <taxon>Agaricomycetidae</taxon>
        <taxon>Agaricales</taxon>
        <taxon>Marasmiineae</taxon>
        <taxon>Omphalotaceae</taxon>
        <taxon>Collybiopsis</taxon>
    </lineage>
</organism>
<evidence type="ECO:0000313" key="3">
    <source>
        <dbReference type="Proteomes" id="UP000518752"/>
    </source>
</evidence>
<reference evidence="2 3" key="1">
    <citation type="journal article" date="2020" name="ISME J.">
        <title>Uncovering the hidden diversity of litter-decomposition mechanisms in mushroom-forming fungi.</title>
        <authorList>
            <person name="Floudas D."/>
            <person name="Bentzer J."/>
            <person name="Ahren D."/>
            <person name="Johansson T."/>
            <person name="Persson P."/>
            <person name="Tunlid A."/>
        </authorList>
    </citation>
    <scope>NUCLEOTIDE SEQUENCE [LARGE SCALE GENOMIC DNA]</scope>
    <source>
        <strain evidence="2 3">CBS 406.79</strain>
    </source>
</reference>
<dbReference type="Proteomes" id="UP000518752">
    <property type="component" value="Unassembled WGS sequence"/>
</dbReference>
<accession>A0A8H5M8I4</accession>
<evidence type="ECO:0000313" key="2">
    <source>
        <dbReference type="EMBL" id="KAF5384667.1"/>
    </source>
</evidence>
<dbReference type="EMBL" id="JAACJN010000041">
    <property type="protein sequence ID" value="KAF5384667.1"/>
    <property type="molecule type" value="Genomic_DNA"/>
</dbReference>
<dbReference type="SUPFAM" id="SSF53098">
    <property type="entry name" value="Ribonuclease H-like"/>
    <property type="match status" value="1"/>
</dbReference>
<dbReference type="OrthoDB" id="3049884at2759"/>
<dbReference type="InterPro" id="IPR036397">
    <property type="entry name" value="RNaseH_sf"/>
</dbReference>
<proteinExistence type="predicted"/>
<name>A0A8H5M8I4_9AGAR</name>
<dbReference type="InterPro" id="IPR012337">
    <property type="entry name" value="RNaseH-like_sf"/>
</dbReference>
<dbReference type="AlphaFoldDB" id="A0A8H5M8I4"/>
<evidence type="ECO:0000256" key="1">
    <source>
        <dbReference type="SAM" id="MobiDB-lite"/>
    </source>
</evidence>
<comment type="caution">
    <text evidence="2">The sequence shown here is derived from an EMBL/GenBank/DDBJ whole genome shotgun (WGS) entry which is preliminary data.</text>
</comment>
<feature type="region of interest" description="Disordered" evidence="1">
    <location>
        <begin position="1"/>
        <end position="32"/>
    </location>
</feature>
<keyword evidence="3" id="KW-1185">Reference proteome</keyword>
<dbReference type="GO" id="GO:0003676">
    <property type="term" value="F:nucleic acid binding"/>
    <property type="evidence" value="ECO:0007669"/>
    <property type="project" value="InterPro"/>
</dbReference>
<dbReference type="Gene3D" id="3.30.420.10">
    <property type="entry name" value="Ribonuclease H-like superfamily/Ribonuclease H"/>
    <property type="match status" value="1"/>
</dbReference>